<reference evidence="3" key="1">
    <citation type="submission" date="2016-10" db="EMBL/GenBank/DDBJ databases">
        <authorList>
            <person name="Varghese N."/>
            <person name="Submissions S."/>
        </authorList>
    </citation>
    <scope>NUCLEOTIDE SEQUENCE [LARGE SCALE GENOMIC DNA]</scope>
    <source>
        <strain evidence="3">DSM 45405</strain>
    </source>
</reference>
<dbReference type="RefSeq" id="WP_235632228.1">
    <property type="nucleotide sequence ID" value="NZ_LT629971.1"/>
</dbReference>
<dbReference type="InterPro" id="IPR000073">
    <property type="entry name" value="AB_hydrolase_1"/>
</dbReference>
<dbReference type="PANTHER" id="PTHR42977:SF1">
    <property type="entry name" value="BLR6576 PROTEIN"/>
    <property type="match status" value="1"/>
</dbReference>
<dbReference type="PRINTS" id="PR00412">
    <property type="entry name" value="EPOXHYDRLASE"/>
</dbReference>
<feature type="domain" description="AB hydrolase-1" evidence="1">
    <location>
        <begin position="29"/>
        <end position="274"/>
    </location>
</feature>
<name>A0A1H6JE92_MYCRU</name>
<dbReference type="InterPro" id="IPR000639">
    <property type="entry name" value="Epox_hydrolase-like"/>
</dbReference>
<dbReference type="Gene3D" id="3.40.50.1820">
    <property type="entry name" value="alpha/beta hydrolase"/>
    <property type="match status" value="1"/>
</dbReference>
<evidence type="ECO:0000313" key="3">
    <source>
        <dbReference type="Proteomes" id="UP000182915"/>
    </source>
</evidence>
<dbReference type="SUPFAM" id="SSF53474">
    <property type="entry name" value="alpha/beta-Hydrolases"/>
    <property type="match status" value="1"/>
</dbReference>
<evidence type="ECO:0000313" key="2">
    <source>
        <dbReference type="EMBL" id="SEH60566.1"/>
    </source>
</evidence>
<keyword evidence="3" id="KW-1185">Reference proteome</keyword>
<accession>A0A1H6JE92</accession>
<protein>
    <submittedName>
        <fullName evidence="2">Pimeloyl-ACP methyl ester carboxylesterase</fullName>
    </submittedName>
</protein>
<dbReference type="PANTHER" id="PTHR42977">
    <property type="entry name" value="HYDROLASE-RELATED"/>
    <property type="match status" value="1"/>
</dbReference>
<dbReference type="Pfam" id="PF00561">
    <property type="entry name" value="Abhydrolase_1"/>
    <property type="match status" value="1"/>
</dbReference>
<sequence length="292" mass="32882">MSIAPVTHHRVTVDGIDTFYRQAGPPDAPVVLLPHGYPASSYVYRNLMAALGDQWRLVAPDLPGFGYSATPSPDDFGYTFEAYATFLQAFVDALNLRRYVIWLHDYGSQFGFRLAMAAPERVAGLIIQNGDIYADAFGSKYDFLKELWANPGPASRRHIAQHVTLAGFESEFRGELPDDVADRISPDLWTLHWSLMNTPERLANLIHLLEDQPTTLNWFPDEQAYLREHQPPTLIVWGPHDGYMPEASARAYHRDVPDAPLRLLGGGHWLLETHLSEVVPLVREFLPRAHGS</sequence>
<dbReference type="InterPro" id="IPR051340">
    <property type="entry name" value="Haloalkane_dehalogenase"/>
</dbReference>
<dbReference type="EMBL" id="LT629971">
    <property type="protein sequence ID" value="SEH60566.1"/>
    <property type="molecule type" value="Genomic_DNA"/>
</dbReference>
<dbReference type="AlphaFoldDB" id="A0A1H6JE92"/>
<proteinExistence type="predicted"/>
<dbReference type="GO" id="GO:0004301">
    <property type="term" value="F:epoxide hydrolase activity"/>
    <property type="evidence" value="ECO:0007669"/>
    <property type="project" value="TreeGrafter"/>
</dbReference>
<evidence type="ECO:0000259" key="1">
    <source>
        <dbReference type="Pfam" id="PF00561"/>
    </source>
</evidence>
<organism evidence="2 3">
    <name type="scientific">Mycolicibacterium rutilum</name>
    <name type="common">Mycobacterium rutilum</name>
    <dbReference type="NCBI Taxonomy" id="370526"/>
    <lineage>
        <taxon>Bacteria</taxon>
        <taxon>Bacillati</taxon>
        <taxon>Actinomycetota</taxon>
        <taxon>Actinomycetes</taxon>
        <taxon>Mycobacteriales</taxon>
        <taxon>Mycobacteriaceae</taxon>
        <taxon>Mycolicibacterium</taxon>
    </lineage>
</organism>
<dbReference type="PRINTS" id="PR00111">
    <property type="entry name" value="ABHYDROLASE"/>
</dbReference>
<dbReference type="STRING" id="370526.SAMN04489835_1943"/>
<gene>
    <name evidence="2" type="ORF">SAMN04489835_1943</name>
</gene>
<dbReference type="Proteomes" id="UP000182915">
    <property type="component" value="Chromosome I"/>
</dbReference>
<dbReference type="InterPro" id="IPR029058">
    <property type="entry name" value="AB_hydrolase_fold"/>
</dbReference>